<name>A0A4Y7TUN3_COPMI</name>
<dbReference type="Proteomes" id="UP000298030">
    <property type="component" value="Unassembled WGS sequence"/>
</dbReference>
<feature type="domain" description="F-box" evidence="1">
    <location>
        <begin position="3"/>
        <end position="32"/>
    </location>
</feature>
<evidence type="ECO:0000313" key="2">
    <source>
        <dbReference type="EMBL" id="TEB37312.1"/>
    </source>
</evidence>
<organism evidence="2 3">
    <name type="scientific">Coprinellus micaceus</name>
    <name type="common">Glistening ink-cap mushroom</name>
    <name type="synonym">Coprinus micaceus</name>
    <dbReference type="NCBI Taxonomy" id="71717"/>
    <lineage>
        <taxon>Eukaryota</taxon>
        <taxon>Fungi</taxon>
        <taxon>Dikarya</taxon>
        <taxon>Basidiomycota</taxon>
        <taxon>Agaricomycotina</taxon>
        <taxon>Agaricomycetes</taxon>
        <taxon>Agaricomycetidae</taxon>
        <taxon>Agaricales</taxon>
        <taxon>Agaricineae</taxon>
        <taxon>Psathyrellaceae</taxon>
        <taxon>Coprinellus</taxon>
    </lineage>
</organism>
<protein>
    <recommendedName>
        <fullName evidence="1">F-box domain-containing protein</fullName>
    </recommendedName>
</protein>
<reference evidence="2 3" key="1">
    <citation type="journal article" date="2019" name="Nat. Ecol. Evol.">
        <title>Megaphylogeny resolves global patterns of mushroom evolution.</title>
        <authorList>
            <person name="Varga T."/>
            <person name="Krizsan K."/>
            <person name="Foldi C."/>
            <person name="Dima B."/>
            <person name="Sanchez-Garcia M."/>
            <person name="Sanchez-Ramirez S."/>
            <person name="Szollosi G.J."/>
            <person name="Szarkandi J.G."/>
            <person name="Papp V."/>
            <person name="Albert L."/>
            <person name="Andreopoulos W."/>
            <person name="Angelini C."/>
            <person name="Antonin V."/>
            <person name="Barry K.W."/>
            <person name="Bougher N.L."/>
            <person name="Buchanan P."/>
            <person name="Buyck B."/>
            <person name="Bense V."/>
            <person name="Catcheside P."/>
            <person name="Chovatia M."/>
            <person name="Cooper J."/>
            <person name="Damon W."/>
            <person name="Desjardin D."/>
            <person name="Finy P."/>
            <person name="Geml J."/>
            <person name="Haridas S."/>
            <person name="Hughes K."/>
            <person name="Justo A."/>
            <person name="Karasinski D."/>
            <person name="Kautmanova I."/>
            <person name="Kiss B."/>
            <person name="Kocsube S."/>
            <person name="Kotiranta H."/>
            <person name="LaButti K.M."/>
            <person name="Lechner B.E."/>
            <person name="Liimatainen K."/>
            <person name="Lipzen A."/>
            <person name="Lukacs Z."/>
            <person name="Mihaltcheva S."/>
            <person name="Morgado L.N."/>
            <person name="Niskanen T."/>
            <person name="Noordeloos M.E."/>
            <person name="Ohm R.A."/>
            <person name="Ortiz-Santana B."/>
            <person name="Ovrebo C."/>
            <person name="Racz N."/>
            <person name="Riley R."/>
            <person name="Savchenko A."/>
            <person name="Shiryaev A."/>
            <person name="Soop K."/>
            <person name="Spirin V."/>
            <person name="Szebenyi C."/>
            <person name="Tomsovsky M."/>
            <person name="Tulloss R.E."/>
            <person name="Uehling J."/>
            <person name="Grigoriev I.V."/>
            <person name="Vagvolgyi C."/>
            <person name="Papp T."/>
            <person name="Martin F.M."/>
            <person name="Miettinen O."/>
            <person name="Hibbett D.S."/>
            <person name="Nagy L.G."/>
        </authorList>
    </citation>
    <scope>NUCLEOTIDE SEQUENCE [LARGE SCALE GENOMIC DNA]</scope>
    <source>
        <strain evidence="2 3">FP101781</strain>
    </source>
</reference>
<dbReference type="InterPro" id="IPR001810">
    <property type="entry name" value="F-box_dom"/>
</dbReference>
<dbReference type="AlphaFoldDB" id="A0A4Y7TUN3"/>
<proteinExistence type="predicted"/>
<dbReference type="PROSITE" id="PS50181">
    <property type="entry name" value="FBOX"/>
    <property type="match status" value="1"/>
</dbReference>
<gene>
    <name evidence="2" type="ORF">FA13DRAFT_1726386</name>
</gene>
<evidence type="ECO:0000259" key="1">
    <source>
        <dbReference type="PROSITE" id="PS50181"/>
    </source>
</evidence>
<feature type="non-terminal residue" evidence="2">
    <location>
        <position position="1"/>
    </location>
</feature>
<comment type="caution">
    <text evidence="2">The sequence shown here is derived from an EMBL/GenBank/DDBJ whole genome shotgun (WGS) entry which is preliminary data.</text>
</comment>
<keyword evidence="3" id="KW-1185">Reference proteome</keyword>
<evidence type="ECO:0000313" key="3">
    <source>
        <dbReference type="Proteomes" id="UP000298030"/>
    </source>
</evidence>
<dbReference type="EMBL" id="QPFP01000004">
    <property type="protein sequence ID" value="TEB37312.1"/>
    <property type="molecule type" value="Genomic_DNA"/>
</dbReference>
<sequence>TSPSGLASLPKELLFKILEQLDDEDVLECTEILFLNSIGVDILLRRNEIQDPTVYCEAEVRLPERLSDTPVTDTLSALLASKRQYGSIRMLHCAVRPSIGYDGMDTSIVDTIPHDDPGAEPVEERAAFMFGRITEFLSRVDSLEVVHLEVAHWRWFPESFSRLLEELLNRIIFEKRCSRLQLDTGVTSLAHGHNWEVSSGGIEGPPPTSRLSRILTKFTCGIFNDRDSDFTTPQESQPSAHMSRLTKLQMDSIFFHPKTLSWISNLFSQSCLVDFTISFGTRFLDNFSSIHDALRILVKTKHFEALTVLRATEPLFKIILSCVWISESVKRLTVCANTAYWSPSPGRFQGPAPFPRTLENLSISPELIYALPRIIPAGMSLKQLEIVYQETSSYLSNPPTINADARSVRECFDRIRKCVSIAINLPMEARHIPANGILPGTPAWRPGFPTVYADAFTRALSLVQRDDAADGGKGFVAVDIFQMDCNPLKLETRGSIESCVNLIHMFPQVKRVTLQGIRHSWEAWKPAPSYATSESTITEIVRRVYMGCADLTI</sequence>
<accession>A0A4Y7TUN3</accession>